<keyword evidence="5" id="KW-0119">Carbohydrate metabolism</keyword>
<protein>
    <recommendedName>
        <fullName evidence="3">glucan 1,4-alpha-glucosidase</fullName>
        <ecNumber evidence="3">3.2.1.3</ecNumber>
    </recommendedName>
</protein>
<reference evidence="9 10" key="1">
    <citation type="submission" date="2019-11" db="EMBL/GenBank/DDBJ databases">
        <title>The genome sequence of Methylocystis heyeri.</title>
        <authorList>
            <person name="Oshkin I.Y."/>
            <person name="Miroshnikov K."/>
            <person name="Dedysh S.N."/>
        </authorList>
    </citation>
    <scope>NUCLEOTIDE SEQUENCE [LARGE SCALE GENOMIC DNA]</scope>
    <source>
        <strain evidence="9 10">H2</strain>
    </source>
</reference>
<feature type="domain" description="GH15-like" evidence="8">
    <location>
        <begin position="20"/>
        <end position="61"/>
    </location>
</feature>
<dbReference type="PRINTS" id="PR00736">
    <property type="entry name" value="GLHYDRLASE15"/>
</dbReference>
<dbReference type="Gene3D" id="1.50.10.10">
    <property type="match status" value="1"/>
</dbReference>
<evidence type="ECO:0000313" key="10">
    <source>
        <dbReference type="Proteomes" id="UP000309061"/>
    </source>
</evidence>
<dbReference type="InterPro" id="IPR008928">
    <property type="entry name" value="6-hairpin_glycosidase_sf"/>
</dbReference>
<comment type="similarity">
    <text evidence="2">Belongs to the glycosyl hydrolase 15 family.</text>
</comment>
<dbReference type="GO" id="GO:0004339">
    <property type="term" value="F:glucan 1,4-alpha-glucosidase activity"/>
    <property type="evidence" value="ECO:0007669"/>
    <property type="project" value="UniProtKB-EC"/>
</dbReference>
<evidence type="ECO:0000256" key="7">
    <source>
        <dbReference type="ARBA" id="ARBA00023326"/>
    </source>
</evidence>
<dbReference type="InterPro" id="IPR011613">
    <property type="entry name" value="GH15-like"/>
</dbReference>
<dbReference type="InterPro" id="IPR000165">
    <property type="entry name" value="Glucoamylase"/>
</dbReference>
<evidence type="ECO:0000256" key="5">
    <source>
        <dbReference type="ARBA" id="ARBA00023277"/>
    </source>
</evidence>
<keyword evidence="7" id="KW-0624">Polysaccharide degradation</keyword>
<keyword evidence="10" id="KW-1185">Reference proteome</keyword>
<evidence type="ECO:0000256" key="2">
    <source>
        <dbReference type="ARBA" id="ARBA00006188"/>
    </source>
</evidence>
<accession>A0A6B8KMM9</accession>
<name>A0A6B8KMM9_9HYPH</name>
<dbReference type="AlphaFoldDB" id="A0A6B8KMM9"/>
<evidence type="ECO:0000256" key="3">
    <source>
        <dbReference type="ARBA" id="ARBA00012593"/>
    </source>
</evidence>
<organism evidence="9 10">
    <name type="scientific">Methylocystis heyeri</name>
    <dbReference type="NCBI Taxonomy" id="391905"/>
    <lineage>
        <taxon>Bacteria</taxon>
        <taxon>Pseudomonadati</taxon>
        <taxon>Pseudomonadota</taxon>
        <taxon>Alphaproteobacteria</taxon>
        <taxon>Hyphomicrobiales</taxon>
        <taxon>Methylocystaceae</taxon>
        <taxon>Methylocystis</taxon>
    </lineage>
</organism>
<dbReference type="Proteomes" id="UP000309061">
    <property type="component" value="Chromosome"/>
</dbReference>
<dbReference type="PANTHER" id="PTHR31616">
    <property type="entry name" value="TREHALASE"/>
    <property type="match status" value="1"/>
</dbReference>
<evidence type="ECO:0000256" key="6">
    <source>
        <dbReference type="ARBA" id="ARBA00023295"/>
    </source>
</evidence>
<dbReference type="SUPFAM" id="SSF48208">
    <property type="entry name" value="Six-hairpin glycosidases"/>
    <property type="match status" value="1"/>
</dbReference>
<dbReference type="EMBL" id="CP046052">
    <property type="protein sequence ID" value="QGM48153.1"/>
    <property type="molecule type" value="Genomic_DNA"/>
</dbReference>
<evidence type="ECO:0000256" key="1">
    <source>
        <dbReference type="ARBA" id="ARBA00001863"/>
    </source>
</evidence>
<keyword evidence="6" id="KW-0326">Glycosidase</keyword>
<dbReference type="InterPro" id="IPR012341">
    <property type="entry name" value="6hp_glycosidase-like_sf"/>
</dbReference>
<dbReference type="Pfam" id="PF00723">
    <property type="entry name" value="Glyco_hydro_15"/>
    <property type="match status" value="2"/>
</dbReference>
<evidence type="ECO:0000256" key="4">
    <source>
        <dbReference type="ARBA" id="ARBA00022801"/>
    </source>
</evidence>
<dbReference type="EC" id="3.2.1.3" evidence="3"/>
<dbReference type="KEGG" id="mhey:H2LOC_018300"/>
<comment type="catalytic activity">
    <reaction evidence="1">
        <text>Hydrolysis of terminal (1-&gt;4)-linked alpha-D-glucose residues successively from non-reducing ends of the chains with release of beta-D-glucose.</text>
        <dbReference type="EC" id="3.2.1.3"/>
    </reaction>
</comment>
<keyword evidence="4" id="KW-0378">Hydrolase</keyword>
<sequence length="463" mass="51083">MLRAVSATALVKERPSFGQTIRPVRGSVLASPETASYDPNPDYFFHWLRDSAIVVDALRTLIEEKALGPEAAGHLDDFVDFSLGLCRLNGPEFLQRGDFRARAAPEALKWLRSDEELAQVVGDRALGEVRYNADGSFDLIKWSRPQNDGPALRALTIMRFTALPVFCEPAREDRVRALIDYDLDYTLAHWREPCFDLWEEVSGHHYYTRAVQYAALTDGAVWLAKRGDATRAQKCKEAAQELLGCLADHYAAEGVYLSRVPGAAVTPLAAPPRRLDIATPLAAVHARRAEGPHSVLDPVQLNTLARIEEMFDAEYPINHGRGADCAPALGRYSGDVYYSGGAYYFSTLGAAEFYYRFAEAVAKGLAIPVSADNRAALSALLREPEQALAGDFIGEELRERLFTAMLDRGDAYMATVRKYVPQSGELSEQFSQQDGTQTSAKNLAWSYACFITACAARAAARRL</sequence>
<dbReference type="GO" id="GO:0000272">
    <property type="term" value="P:polysaccharide catabolic process"/>
    <property type="evidence" value="ECO:0007669"/>
    <property type="project" value="UniProtKB-KW"/>
</dbReference>
<feature type="domain" description="GH15-like" evidence="8">
    <location>
        <begin position="125"/>
        <end position="453"/>
    </location>
</feature>
<proteinExistence type="inferred from homology"/>
<dbReference type="PANTHER" id="PTHR31616:SF9">
    <property type="entry name" value="GLUCOAMYLASE, INTRACELLULAR SPORULATION-SPECIFIC"/>
    <property type="match status" value="1"/>
</dbReference>
<evidence type="ECO:0000313" key="9">
    <source>
        <dbReference type="EMBL" id="QGM48153.1"/>
    </source>
</evidence>
<gene>
    <name evidence="9" type="ORF">H2LOC_018300</name>
</gene>
<evidence type="ECO:0000259" key="8">
    <source>
        <dbReference type="Pfam" id="PF00723"/>
    </source>
</evidence>
<dbReference type="OrthoDB" id="5641212at2"/>